<keyword evidence="3" id="KW-1185">Reference proteome</keyword>
<protein>
    <submittedName>
        <fullName evidence="2">Uncharacterized protein</fullName>
    </submittedName>
</protein>
<feature type="region of interest" description="Disordered" evidence="1">
    <location>
        <begin position="16"/>
        <end position="36"/>
    </location>
</feature>
<dbReference type="Proteomes" id="UP000183656">
    <property type="component" value="Unassembled WGS sequence"/>
</dbReference>
<sequence>MPLLAGDIRFARSANMADVPEGGGPPSAQLLTSGRSNEIFPDISEETRTVGRVEIYSIFGVLRNADQAPLYGANVIIAQPPADPRVSVTMLTLKDPFATRKQIAQRIESGMTAGSEWNGYLLENHYETMKACQLLQRPGMPPPAVGKTYVLVYMEGQAGERYQRVRIKSVDTQTRTFTEVINGTLVDFQAQVSTCELFDALLYDFPGSPPTRFFARNAQKTMVRETVYYDGGLFYGASRLTAATQITDTWIQAESIYTQIVPNNRTEAVSVDQRPTARRTIVLAEAPRRVEVGITPHTQRIKVQEENLGLNYVIQCSPLPEPGTLLIDYWAQGQRYTIADDGAGKLTGWGGGSVSYLTGTVIVTLKALPDIGSLICMSHGTRTAYTSRAGQGAVVPRPEYCFVLGGDDEATASDRVVPGSFSIEYPSAGVVRTVSDDGTGKLTGAATGVLDYPSRTLLLRPTHMPDPGAVFQISCQFETLVTEIVGGALVPDAGGYINFGLAQQPAAGTLQLQWAVGRQVSASSGGNLTTTTATKSADATYIWKSAPQWVEPVATSGSGVNWPRSA</sequence>
<accession>A0A1I7F635</accession>
<evidence type="ECO:0000256" key="1">
    <source>
        <dbReference type="SAM" id="MobiDB-lite"/>
    </source>
</evidence>
<name>A0A1I7F635_9BURK</name>
<dbReference type="AlphaFoldDB" id="A0A1I7F635"/>
<dbReference type="RefSeq" id="WP_054255435.1">
    <property type="nucleotide sequence ID" value="NZ_CYIG01000007.1"/>
</dbReference>
<reference evidence="2 3" key="1">
    <citation type="submission" date="2016-10" db="EMBL/GenBank/DDBJ databases">
        <authorList>
            <person name="de Groot N.N."/>
        </authorList>
    </citation>
    <scope>NUCLEOTIDE SEQUENCE [LARGE SCALE GENOMIC DNA]</scope>
    <source>
        <strain evidence="2 3">R-24608</strain>
    </source>
</reference>
<evidence type="ECO:0000313" key="2">
    <source>
        <dbReference type="EMBL" id="SFU31599.1"/>
    </source>
</evidence>
<gene>
    <name evidence="2" type="ORF">SAMN04489707_1001196</name>
</gene>
<proteinExistence type="predicted"/>
<organism evidence="2 3">
    <name type="scientific">Paenacidovorax caeni</name>
    <dbReference type="NCBI Taxonomy" id="343013"/>
    <lineage>
        <taxon>Bacteria</taxon>
        <taxon>Pseudomonadati</taxon>
        <taxon>Pseudomonadota</taxon>
        <taxon>Betaproteobacteria</taxon>
        <taxon>Burkholderiales</taxon>
        <taxon>Comamonadaceae</taxon>
        <taxon>Paenacidovorax</taxon>
    </lineage>
</organism>
<dbReference type="OrthoDB" id="8477619at2"/>
<evidence type="ECO:0000313" key="3">
    <source>
        <dbReference type="Proteomes" id="UP000183656"/>
    </source>
</evidence>
<dbReference type="EMBL" id="FPBX01000001">
    <property type="protein sequence ID" value="SFU31599.1"/>
    <property type="molecule type" value="Genomic_DNA"/>
</dbReference>
<dbReference type="STRING" id="343013.SAMN04489707_1001196"/>